<name>A0ABR6BRE9_9PSEU</name>
<keyword evidence="2" id="KW-1133">Transmembrane helix</keyword>
<evidence type="ECO:0000256" key="1">
    <source>
        <dbReference type="SAM" id="MobiDB-lite"/>
    </source>
</evidence>
<evidence type="ECO:0000313" key="4">
    <source>
        <dbReference type="Proteomes" id="UP000517916"/>
    </source>
</evidence>
<keyword evidence="2" id="KW-0812">Transmembrane</keyword>
<evidence type="ECO:0000313" key="3">
    <source>
        <dbReference type="EMBL" id="MBA8929139.1"/>
    </source>
</evidence>
<evidence type="ECO:0000256" key="2">
    <source>
        <dbReference type="SAM" id="Phobius"/>
    </source>
</evidence>
<sequence length="135" mass="15254">MTGEGEDGGQQEGVTRRPQRRKKVVLAESKATRGVARTIVELEEQTSVGEHLVRSLVRAQFRTALTMALLTMVTLASLPLLFYLFPDFADLTVFGIRLSWVLLGAAPYPLIYGMGVWFVRRAERHERDFVSMVDR</sequence>
<organism evidence="3 4">
    <name type="scientific">Kutzneria viridogrisea</name>
    <dbReference type="NCBI Taxonomy" id="47990"/>
    <lineage>
        <taxon>Bacteria</taxon>
        <taxon>Bacillati</taxon>
        <taxon>Actinomycetota</taxon>
        <taxon>Actinomycetes</taxon>
        <taxon>Pseudonocardiales</taxon>
        <taxon>Pseudonocardiaceae</taxon>
        <taxon>Kutzneria</taxon>
    </lineage>
</organism>
<evidence type="ECO:0008006" key="5">
    <source>
        <dbReference type="Google" id="ProtNLM"/>
    </source>
</evidence>
<feature type="region of interest" description="Disordered" evidence="1">
    <location>
        <begin position="1"/>
        <end position="20"/>
    </location>
</feature>
<keyword evidence="2" id="KW-0472">Membrane</keyword>
<accession>A0ABR6BRE9</accession>
<dbReference type="EMBL" id="JACJID010000005">
    <property type="protein sequence ID" value="MBA8929139.1"/>
    <property type="molecule type" value="Genomic_DNA"/>
</dbReference>
<comment type="caution">
    <text evidence="3">The sequence shown here is derived from an EMBL/GenBank/DDBJ whole genome shotgun (WGS) entry which is preliminary data.</text>
</comment>
<feature type="transmembrane region" description="Helical" evidence="2">
    <location>
        <begin position="97"/>
        <end position="119"/>
    </location>
</feature>
<dbReference type="Proteomes" id="UP000517916">
    <property type="component" value="Unassembled WGS sequence"/>
</dbReference>
<keyword evidence="4" id="KW-1185">Reference proteome</keyword>
<feature type="transmembrane region" description="Helical" evidence="2">
    <location>
        <begin position="64"/>
        <end position="85"/>
    </location>
</feature>
<proteinExistence type="predicted"/>
<protein>
    <recommendedName>
        <fullName evidence="5">Integral membrane protein</fullName>
    </recommendedName>
</protein>
<dbReference type="RefSeq" id="WP_025353765.1">
    <property type="nucleotide sequence ID" value="NZ_BAAABQ010000022.1"/>
</dbReference>
<gene>
    <name evidence="3" type="ORF">BC739_006357</name>
</gene>
<reference evidence="3 4" key="1">
    <citation type="submission" date="2020-08" db="EMBL/GenBank/DDBJ databases">
        <title>Genomic Encyclopedia of Archaeal and Bacterial Type Strains, Phase II (KMG-II): from individual species to whole genera.</title>
        <authorList>
            <person name="Goeker M."/>
        </authorList>
    </citation>
    <scope>NUCLEOTIDE SEQUENCE [LARGE SCALE GENOMIC DNA]</scope>
    <source>
        <strain evidence="3 4">DSM 43850</strain>
    </source>
</reference>